<dbReference type="EMBL" id="VDCV01000006">
    <property type="protein sequence ID" value="KAB5551673.1"/>
    <property type="molecule type" value="Genomic_DNA"/>
</dbReference>
<name>A0A5N5MBL9_9ROSI</name>
<accession>A0A5N5MBL9</accession>
<reference evidence="2" key="1">
    <citation type="journal article" date="2019" name="Gigascience">
        <title>De novo genome assembly of the endangered Acer yangbiense, a plant species with extremely small populations endemic to Yunnan Province, China.</title>
        <authorList>
            <person name="Yang J."/>
            <person name="Wariss H.M."/>
            <person name="Tao L."/>
            <person name="Zhang R."/>
            <person name="Yun Q."/>
            <person name="Hollingsworth P."/>
            <person name="Dao Z."/>
            <person name="Luo G."/>
            <person name="Guo H."/>
            <person name="Ma Y."/>
            <person name="Sun W."/>
        </authorList>
    </citation>
    <scope>NUCLEOTIDE SEQUENCE [LARGE SCALE GENOMIC DNA]</scope>
    <source>
        <strain evidence="2">cv. br00</strain>
    </source>
</reference>
<gene>
    <name evidence="1" type="ORF">DKX38_008984</name>
</gene>
<evidence type="ECO:0000313" key="1">
    <source>
        <dbReference type="EMBL" id="KAB5551673.1"/>
    </source>
</evidence>
<proteinExistence type="predicted"/>
<sequence length="67" mass="7459">MQGRRAESGMEESCAWDARRRQRCTIDAEIPNAINFYDVTANVCLSSGESLLGVPNRPLSPSILYLE</sequence>
<evidence type="ECO:0000313" key="2">
    <source>
        <dbReference type="Proteomes" id="UP000326939"/>
    </source>
</evidence>
<keyword evidence="2" id="KW-1185">Reference proteome</keyword>
<comment type="caution">
    <text evidence="1">The sequence shown here is derived from an EMBL/GenBank/DDBJ whole genome shotgun (WGS) entry which is preliminary data.</text>
</comment>
<dbReference type="Proteomes" id="UP000326939">
    <property type="component" value="Chromosome 6"/>
</dbReference>
<dbReference type="AlphaFoldDB" id="A0A5N5MBL9"/>
<organism evidence="1 2">
    <name type="scientific">Salix brachista</name>
    <dbReference type="NCBI Taxonomy" id="2182728"/>
    <lineage>
        <taxon>Eukaryota</taxon>
        <taxon>Viridiplantae</taxon>
        <taxon>Streptophyta</taxon>
        <taxon>Embryophyta</taxon>
        <taxon>Tracheophyta</taxon>
        <taxon>Spermatophyta</taxon>
        <taxon>Magnoliopsida</taxon>
        <taxon>eudicotyledons</taxon>
        <taxon>Gunneridae</taxon>
        <taxon>Pentapetalae</taxon>
        <taxon>rosids</taxon>
        <taxon>fabids</taxon>
        <taxon>Malpighiales</taxon>
        <taxon>Salicaceae</taxon>
        <taxon>Saliceae</taxon>
        <taxon>Salix</taxon>
    </lineage>
</organism>
<protein>
    <submittedName>
        <fullName evidence="1">Uncharacterized protein</fullName>
    </submittedName>
</protein>